<name>A0AAD8NQZ5_TARER</name>
<comment type="caution">
    <text evidence="8">The sequence shown here is derived from an EMBL/GenBank/DDBJ whole genome shotgun (WGS) entry which is preliminary data.</text>
</comment>
<keyword evidence="2" id="KW-0132">Cell division</keyword>
<evidence type="ECO:0000259" key="7">
    <source>
        <dbReference type="SMART" id="SM01332"/>
    </source>
</evidence>
<dbReference type="FunFam" id="1.10.472.10:FF:000013">
    <property type="entry name" value="Cyclin A1"/>
    <property type="match status" value="1"/>
</dbReference>
<accession>A0AAD8NQZ5</accession>
<dbReference type="CDD" id="cd20506">
    <property type="entry name" value="CYCLIN_AtCycA-like_rpt2"/>
    <property type="match status" value="1"/>
</dbReference>
<dbReference type="PROSITE" id="PS00292">
    <property type="entry name" value="CYCLINS"/>
    <property type="match status" value="1"/>
</dbReference>
<dbReference type="PIRSF" id="PIRSF001771">
    <property type="entry name" value="Cyclin_A_B_D_E"/>
    <property type="match status" value="1"/>
</dbReference>
<dbReference type="SMART" id="SM00385">
    <property type="entry name" value="CYCLIN"/>
    <property type="match status" value="2"/>
</dbReference>
<dbReference type="SUPFAM" id="SSF47954">
    <property type="entry name" value="Cyclin-like"/>
    <property type="match status" value="2"/>
</dbReference>
<keyword evidence="4" id="KW-0131">Cell cycle</keyword>
<dbReference type="Gene3D" id="1.10.472.10">
    <property type="entry name" value="Cyclin-like"/>
    <property type="match status" value="2"/>
</dbReference>
<evidence type="ECO:0000256" key="3">
    <source>
        <dbReference type="ARBA" id="ARBA00023127"/>
    </source>
</evidence>
<dbReference type="Pfam" id="PF00134">
    <property type="entry name" value="Cyclin_N"/>
    <property type="match status" value="1"/>
</dbReference>
<dbReference type="InterPro" id="IPR013763">
    <property type="entry name" value="Cyclin-like_dom"/>
</dbReference>
<protein>
    <recommendedName>
        <fullName evidence="10">Cyclin A</fullName>
    </recommendedName>
</protein>
<sequence>METDENCVTIINHSSKKRSFPVATVPDTNRHIFKQTNTKKRVVLGELTNSGSVCSIQSFDSRSYLKQANNECLREDCVRSDVSVSSQSVQYNRFLYAPLVYQHLHSLEIEERRRPLPNYMEKIQKDVTAGMREILVDWLVEVAEEYKLVSDTLFLTVSYIDRFLSSRHLSKNKLQLLGVSSMLLASKFEEVSPPHVEDYCYITDNTYTKDEVIQMEKDLLNFLELEQSNPTPKTFLRIFIRALQGDNMPSCSTFEFLSWFLVELSLLDYSCIRFLPSMVAASVIFVARFTIQPEKHPWGLKMQHYSGYKPCELKDCVFAIHDLQLGRKASFSQAIREKYSQQKFKSVAALPSPSDIPVSYFEDVDG</sequence>
<dbReference type="EMBL" id="JAUHHV010000007">
    <property type="protein sequence ID" value="KAK1417543.1"/>
    <property type="molecule type" value="Genomic_DNA"/>
</dbReference>
<feature type="domain" description="Cyclin-like" evidence="6">
    <location>
        <begin position="137"/>
        <end position="221"/>
    </location>
</feature>
<dbReference type="InterPro" id="IPR046965">
    <property type="entry name" value="Cyclin_A/B-like"/>
</dbReference>
<dbReference type="Proteomes" id="UP001229421">
    <property type="component" value="Unassembled WGS sequence"/>
</dbReference>
<dbReference type="InterPro" id="IPR004367">
    <property type="entry name" value="Cyclin_C-dom"/>
</dbReference>
<proteinExistence type="inferred from homology"/>
<dbReference type="GO" id="GO:0051301">
    <property type="term" value="P:cell division"/>
    <property type="evidence" value="ECO:0007669"/>
    <property type="project" value="UniProtKB-KW"/>
</dbReference>
<gene>
    <name evidence="8" type="ORF">QVD17_26672</name>
</gene>
<dbReference type="SMART" id="SM01332">
    <property type="entry name" value="Cyclin_C"/>
    <property type="match status" value="1"/>
</dbReference>
<dbReference type="FunFam" id="1.10.472.10:FF:000167">
    <property type="entry name" value="Mitotic cyclin 6"/>
    <property type="match status" value="1"/>
</dbReference>
<dbReference type="InterPro" id="IPR039361">
    <property type="entry name" value="Cyclin"/>
</dbReference>
<dbReference type="InterPro" id="IPR048258">
    <property type="entry name" value="Cyclins_cyclin-box"/>
</dbReference>
<feature type="domain" description="Cyclin C-terminal" evidence="7">
    <location>
        <begin position="230"/>
        <end position="353"/>
    </location>
</feature>
<comment type="similarity">
    <text evidence="1">Belongs to the cyclin family. Cyclin AB subfamily.</text>
</comment>
<evidence type="ECO:0000256" key="2">
    <source>
        <dbReference type="ARBA" id="ARBA00022618"/>
    </source>
</evidence>
<evidence type="ECO:0000259" key="6">
    <source>
        <dbReference type="SMART" id="SM00385"/>
    </source>
</evidence>
<evidence type="ECO:0000313" key="8">
    <source>
        <dbReference type="EMBL" id="KAK1417543.1"/>
    </source>
</evidence>
<dbReference type="PANTHER" id="PTHR10177">
    <property type="entry name" value="CYCLINS"/>
    <property type="match status" value="1"/>
</dbReference>
<evidence type="ECO:0000256" key="4">
    <source>
        <dbReference type="ARBA" id="ARBA00023306"/>
    </source>
</evidence>
<dbReference type="Pfam" id="PF02984">
    <property type="entry name" value="Cyclin_C"/>
    <property type="match status" value="1"/>
</dbReference>
<dbReference type="GO" id="GO:0016538">
    <property type="term" value="F:cyclin-dependent protein serine/threonine kinase regulator activity"/>
    <property type="evidence" value="ECO:0007669"/>
    <property type="project" value="InterPro"/>
</dbReference>
<keyword evidence="3 5" id="KW-0195">Cyclin</keyword>
<feature type="domain" description="Cyclin-like" evidence="6">
    <location>
        <begin position="234"/>
        <end position="322"/>
    </location>
</feature>
<evidence type="ECO:0000256" key="1">
    <source>
        <dbReference type="ARBA" id="ARBA00006955"/>
    </source>
</evidence>
<keyword evidence="9" id="KW-1185">Reference proteome</keyword>
<dbReference type="AlphaFoldDB" id="A0AAD8NQZ5"/>
<dbReference type="InterPro" id="IPR006671">
    <property type="entry name" value="Cyclin_N"/>
</dbReference>
<organism evidence="8 9">
    <name type="scientific">Tagetes erecta</name>
    <name type="common">African marigold</name>
    <dbReference type="NCBI Taxonomy" id="13708"/>
    <lineage>
        <taxon>Eukaryota</taxon>
        <taxon>Viridiplantae</taxon>
        <taxon>Streptophyta</taxon>
        <taxon>Embryophyta</taxon>
        <taxon>Tracheophyta</taxon>
        <taxon>Spermatophyta</taxon>
        <taxon>Magnoliopsida</taxon>
        <taxon>eudicotyledons</taxon>
        <taxon>Gunneridae</taxon>
        <taxon>Pentapetalae</taxon>
        <taxon>asterids</taxon>
        <taxon>campanulids</taxon>
        <taxon>Asterales</taxon>
        <taxon>Asteraceae</taxon>
        <taxon>Asteroideae</taxon>
        <taxon>Heliantheae alliance</taxon>
        <taxon>Tageteae</taxon>
        <taxon>Tagetes</taxon>
    </lineage>
</organism>
<evidence type="ECO:0000256" key="5">
    <source>
        <dbReference type="RuleBase" id="RU000383"/>
    </source>
</evidence>
<reference evidence="8" key="1">
    <citation type="journal article" date="2023" name="bioRxiv">
        <title>Improved chromosome-level genome assembly for marigold (Tagetes erecta).</title>
        <authorList>
            <person name="Jiang F."/>
            <person name="Yuan L."/>
            <person name="Wang S."/>
            <person name="Wang H."/>
            <person name="Xu D."/>
            <person name="Wang A."/>
            <person name="Fan W."/>
        </authorList>
    </citation>
    <scope>NUCLEOTIDE SEQUENCE</scope>
    <source>
        <strain evidence="8">WSJ</strain>
        <tissue evidence="8">Leaf</tissue>
    </source>
</reference>
<evidence type="ECO:0008006" key="10">
    <source>
        <dbReference type="Google" id="ProtNLM"/>
    </source>
</evidence>
<evidence type="ECO:0000313" key="9">
    <source>
        <dbReference type="Proteomes" id="UP001229421"/>
    </source>
</evidence>
<dbReference type="InterPro" id="IPR036915">
    <property type="entry name" value="Cyclin-like_sf"/>
</dbReference>
<dbReference type="GO" id="GO:0044772">
    <property type="term" value="P:mitotic cell cycle phase transition"/>
    <property type="evidence" value="ECO:0007669"/>
    <property type="project" value="InterPro"/>
</dbReference>